<evidence type="ECO:0000313" key="2">
    <source>
        <dbReference type="EMBL" id="QIP41082.1"/>
    </source>
</evidence>
<dbReference type="EMBL" id="CP050124">
    <property type="protein sequence ID" value="QIP41082.1"/>
    <property type="molecule type" value="Genomic_DNA"/>
</dbReference>
<accession>A0A6G9CW48</accession>
<gene>
    <name evidence="2" type="ORF">G9444_3838</name>
</gene>
<dbReference type="Proteomes" id="UP000502345">
    <property type="component" value="Chromosome"/>
</dbReference>
<feature type="compositionally biased region" description="Pro residues" evidence="1">
    <location>
        <begin position="66"/>
        <end position="75"/>
    </location>
</feature>
<organism evidence="2 3">
    <name type="scientific">Rhodococcus erythropolis</name>
    <name type="common">Arthrobacter picolinophilus</name>
    <dbReference type="NCBI Taxonomy" id="1833"/>
    <lineage>
        <taxon>Bacteria</taxon>
        <taxon>Bacillati</taxon>
        <taxon>Actinomycetota</taxon>
        <taxon>Actinomycetes</taxon>
        <taxon>Mycobacteriales</taxon>
        <taxon>Nocardiaceae</taxon>
        <taxon>Rhodococcus</taxon>
        <taxon>Rhodococcus erythropolis group</taxon>
    </lineage>
</organism>
<sequence>MLIITTSNSPPPVAVDAVILARAWFSERLTNLRSMPGFSASKAGASLMASCICEFDTIAMVTVRSPEPPSAPAPAHPDTRRQSAAAAAPHTRLPVFTDYLPSHLRVSRALGQRNS</sequence>
<dbReference type="AlphaFoldDB" id="A0A6G9CW48"/>
<evidence type="ECO:0000313" key="3">
    <source>
        <dbReference type="Proteomes" id="UP000502345"/>
    </source>
</evidence>
<name>A0A6G9CW48_RHOER</name>
<evidence type="ECO:0000256" key="1">
    <source>
        <dbReference type="SAM" id="MobiDB-lite"/>
    </source>
</evidence>
<protein>
    <submittedName>
        <fullName evidence="2">Uncharacterized protein</fullName>
    </submittedName>
</protein>
<reference evidence="2 3" key="1">
    <citation type="submission" date="2020-03" db="EMBL/GenBank/DDBJ databases">
        <title>Screen low temperature-resistant strains for efficient degradation of petroleum hydrocarbons under the low temperature.</title>
        <authorList>
            <person name="Wang Y."/>
            <person name="Chen J."/>
        </authorList>
    </citation>
    <scope>NUCLEOTIDE SEQUENCE [LARGE SCALE GENOMIC DNA]</scope>
    <source>
        <strain evidence="2 3">KB1</strain>
    </source>
</reference>
<proteinExistence type="predicted"/>
<feature type="region of interest" description="Disordered" evidence="1">
    <location>
        <begin position="64"/>
        <end position="90"/>
    </location>
</feature>